<protein>
    <submittedName>
        <fullName evidence="2">Oxygenase MpaB family protein</fullName>
        <ecNumber evidence="2">1.-.-.-</ecNumber>
    </submittedName>
</protein>
<organism evidence="2 3">
    <name type="scientific">Limnohabitans lacus</name>
    <dbReference type="NCBI Taxonomy" id="3045173"/>
    <lineage>
        <taxon>Bacteria</taxon>
        <taxon>Pseudomonadati</taxon>
        <taxon>Pseudomonadota</taxon>
        <taxon>Betaproteobacteria</taxon>
        <taxon>Burkholderiales</taxon>
        <taxon>Comamonadaceae</taxon>
        <taxon>Limnohabitans</taxon>
    </lineage>
</organism>
<dbReference type="PANTHER" id="PTHR36151">
    <property type="entry name" value="BLR2777 PROTEIN"/>
    <property type="match status" value="1"/>
</dbReference>
<evidence type="ECO:0000259" key="1">
    <source>
        <dbReference type="Pfam" id="PF09995"/>
    </source>
</evidence>
<name>A0ABT6X5K0_9BURK</name>
<reference evidence="2" key="1">
    <citation type="submission" date="2023-05" db="EMBL/GenBank/DDBJ databases">
        <title>Limnohabitans sp. strain HM2-2 Genome sequencing and assembly.</title>
        <authorList>
            <person name="Jung Y."/>
        </authorList>
    </citation>
    <scope>NUCLEOTIDE SEQUENCE</scope>
    <source>
        <strain evidence="2">HM2-2</strain>
    </source>
</reference>
<feature type="domain" description="ER-bound oxygenase mpaB/mpaB'/Rubber oxygenase catalytic" evidence="1">
    <location>
        <begin position="49"/>
        <end position="270"/>
    </location>
</feature>
<dbReference type="Proteomes" id="UP001431902">
    <property type="component" value="Unassembled WGS sequence"/>
</dbReference>
<dbReference type="GO" id="GO:0016491">
    <property type="term" value="F:oxidoreductase activity"/>
    <property type="evidence" value="ECO:0007669"/>
    <property type="project" value="UniProtKB-KW"/>
</dbReference>
<dbReference type="EMBL" id="JASGBH010000003">
    <property type="protein sequence ID" value="MDI9233393.1"/>
    <property type="molecule type" value="Genomic_DNA"/>
</dbReference>
<dbReference type="RefSeq" id="WP_283223787.1">
    <property type="nucleotide sequence ID" value="NZ_JASGBH010000003.1"/>
</dbReference>
<dbReference type="PANTHER" id="PTHR36151:SF3">
    <property type="entry name" value="ER-BOUND OXYGENASE MPAB_MPAB'_RUBBER OXYGENASE CATALYTIC DOMAIN-CONTAINING PROTEIN"/>
    <property type="match status" value="1"/>
</dbReference>
<gene>
    <name evidence="2" type="ORF">QLQ16_06025</name>
</gene>
<comment type="caution">
    <text evidence="2">The sequence shown here is derived from an EMBL/GenBank/DDBJ whole genome shotgun (WGS) entry which is preliminary data.</text>
</comment>
<dbReference type="Pfam" id="PF09995">
    <property type="entry name" value="MPAB_Lcp_cat"/>
    <property type="match status" value="1"/>
</dbReference>
<dbReference type="InterPro" id="IPR018713">
    <property type="entry name" value="MPAB/Lcp_cat_dom"/>
</dbReference>
<keyword evidence="2" id="KW-0560">Oxidoreductase</keyword>
<keyword evidence="3" id="KW-1185">Reference proteome</keyword>
<evidence type="ECO:0000313" key="2">
    <source>
        <dbReference type="EMBL" id="MDI9233393.1"/>
    </source>
</evidence>
<evidence type="ECO:0000313" key="3">
    <source>
        <dbReference type="Proteomes" id="UP001431902"/>
    </source>
</evidence>
<proteinExistence type="predicted"/>
<accession>A0ABT6X5K0</accession>
<sequence>MTFAHALKTLAFNAIGGRVRAITGSKATLDDFASPAGDVGLFGPQSMAWRVHAHFTAMMVGGLSSLMVQSLHPRALAAVWDHSDFRHHLKARLGRTAYFVAATTYGSQEMALKAIGQVNAIHANIRGIDLQGQPYVANEPELIRWVHLVEVASFLGAYQHLARQPLSPRECDQYISEMTQVGHLLGAVDLPVTYARTQSELRGFAEVLRFDARAREILDVIQTYPTALHDKPWMTLVLQCAFDLMPPWVLALMGKSPACEVQWHATRLAVQLSAEPVQWMLNEQGVSAIARKRVQAQTGS</sequence>
<dbReference type="EC" id="1.-.-.-" evidence="2"/>